<dbReference type="Proteomes" id="UP001567537">
    <property type="component" value="Unassembled WGS sequence"/>
</dbReference>
<dbReference type="InterPro" id="IPR043131">
    <property type="entry name" value="BCAT-like_N"/>
</dbReference>
<evidence type="ECO:0000313" key="2">
    <source>
        <dbReference type="Proteomes" id="UP001567537"/>
    </source>
</evidence>
<dbReference type="Pfam" id="PF01063">
    <property type="entry name" value="Aminotran_4"/>
    <property type="match status" value="1"/>
</dbReference>
<dbReference type="EMBL" id="JAHWZY010000053">
    <property type="protein sequence ID" value="MEZ3182837.1"/>
    <property type="molecule type" value="Genomic_DNA"/>
</dbReference>
<dbReference type="GO" id="GO:0008483">
    <property type="term" value="F:transaminase activity"/>
    <property type="evidence" value="ECO:0007669"/>
    <property type="project" value="UniProtKB-KW"/>
</dbReference>
<name>A0ABV4J7D1_9ACTN</name>
<keyword evidence="2" id="KW-1185">Reference proteome</keyword>
<dbReference type="RefSeq" id="WP_371243924.1">
    <property type="nucleotide sequence ID" value="NZ_JAHWZY010000053.1"/>
</dbReference>
<dbReference type="InterPro" id="IPR036038">
    <property type="entry name" value="Aminotransferase-like"/>
</dbReference>
<dbReference type="SUPFAM" id="SSF56752">
    <property type="entry name" value="D-aminoacid aminotransferase-like PLP-dependent enzymes"/>
    <property type="match status" value="1"/>
</dbReference>
<comment type="caution">
    <text evidence="1">The sequence shown here is derived from an EMBL/GenBank/DDBJ whole genome shotgun (WGS) entry which is preliminary data.</text>
</comment>
<keyword evidence="1" id="KW-0808">Transferase</keyword>
<reference evidence="1 2" key="1">
    <citation type="journal article" date="2021" name="Res Sq">
        <title>Streptomyces Pimoensis sp. nov., Isolated From the Taklimakan Desert in Xinjiang, China.</title>
        <authorList>
            <person name="Zhang P."/>
            <person name="Luo X."/>
            <person name="Luo X."/>
            <person name="Liu Z."/>
            <person name="Xia Z."/>
            <person name="Wan C."/>
            <person name="zhang L."/>
        </authorList>
    </citation>
    <scope>NUCLEOTIDE SEQUENCE [LARGE SCALE GENOMIC DNA]</scope>
    <source>
        <strain evidence="1 2">TRM75549</strain>
    </source>
</reference>
<dbReference type="Gene3D" id="3.30.470.10">
    <property type="match status" value="1"/>
</dbReference>
<evidence type="ECO:0000313" key="1">
    <source>
        <dbReference type="EMBL" id="MEZ3182837.1"/>
    </source>
</evidence>
<gene>
    <name evidence="1" type="ORF">KYY02_30520</name>
</gene>
<organism evidence="1 2">
    <name type="scientific">Streptomyces pimonensis</name>
    <dbReference type="NCBI Taxonomy" id="2860288"/>
    <lineage>
        <taxon>Bacteria</taxon>
        <taxon>Bacillati</taxon>
        <taxon>Actinomycetota</taxon>
        <taxon>Actinomycetes</taxon>
        <taxon>Kitasatosporales</taxon>
        <taxon>Streptomycetaceae</taxon>
        <taxon>Streptomyces</taxon>
    </lineage>
</organism>
<sequence length="104" mass="11916">MAELNGRPVDPDSLLTLALTHYAHFTSMRVDDRRIRGLSRHMERLIRDCRFLFGAELHPDRVRHCVRHAVRELTGSFVVRVTVFDPTVDMGHPASEVPPLSWTA</sequence>
<proteinExistence type="predicted"/>
<keyword evidence="1" id="KW-0032">Aminotransferase</keyword>
<protein>
    <submittedName>
        <fullName evidence="1">Aminotransferase class IV</fullName>
    </submittedName>
</protein>
<accession>A0ABV4J7D1</accession>
<dbReference type="InterPro" id="IPR001544">
    <property type="entry name" value="Aminotrans_IV"/>
</dbReference>